<sequence length="110" mass="12539">METLKAELNHTQSVILRLCITKISALCNLGSRKITKMVTSIFHKLEFLLMAQSKVQKSSPPSCYRSLPFSLLLILTLSFYDFLSLVDFSNKYKNSCGDIIRVLKQKNYGD</sequence>
<proteinExistence type="predicted"/>
<gene>
    <name evidence="1" type="ORF">ECRASSUSDP1_LOCUS29222</name>
</gene>
<evidence type="ECO:0000313" key="2">
    <source>
        <dbReference type="Proteomes" id="UP001295684"/>
    </source>
</evidence>
<name>A0AAD1YAP0_EUPCR</name>
<organism evidence="1 2">
    <name type="scientific">Euplotes crassus</name>
    <dbReference type="NCBI Taxonomy" id="5936"/>
    <lineage>
        <taxon>Eukaryota</taxon>
        <taxon>Sar</taxon>
        <taxon>Alveolata</taxon>
        <taxon>Ciliophora</taxon>
        <taxon>Intramacronucleata</taxon>
        <taxon>Spirotrichea</taxon>
        <taxon>Hypotrichia</taxon>
        <taxon>Euplotida</taxon>
        <taxon>Euplotidae</taxon>
        <taxon>Moneuplotes</taxon>
    </lineage>
</organism>
<keyword evidence="2" id="KW-1185">Reference proteome</keyword>
<reference evidence="1" key="1">
    <citation type="submission" date="2023-07" db="EMBL/GenBank/DDBJ databases">
        <authorList>
            <consortium name="AG Swart"/>
            <person name="Singh M."/>
            <person name="Singh A."/>
            <person name="Seah K."/>
            <person name="Emmerich C."/>
        </authorList>
    </citation>
    <scope>NUCLEOTIDE SEQUENCE</scope>
    <source>
        <strain evidence="1">DP1</strain>
    </source>
</reference>
<dbReference type="AlphaFoldDB" id="A0AAD1YAP0"/>
<dbReference type="Proteomes" id="UP001295684">
    <property type="component" value="Unassembled WGS sequence"/>
</dbReference>
<comment type="caution">
    <text evidence="1">The sequence shown here is derived from an EMBL/GenBank/DDBJ whole genome shotgun (WGS) entry which is preliminary data.</text>
</comment>
<accession>A0AAD1YAP0</accession>
<protein>
    <submittedName>
        <fullName evidence="1">Uncharacterized protein</fullName>
    </submittedName>
</protein>
<evidence type="ECO:0000313" key="1">
    <source>
        <dbReference type="EMBL" id="CAI2387588.1"/>
    </source>
</evidence>
<dbReference type="EMBL" id="CAMPGE010030086">
    <property type="protein sequence ID" value="CAI2387588.1"/>
    <property type="molecule type" value="Genomic_DNA"/>
</dbReference>